<dbReference type="Proteomes" id="UP000270094">
    <property type="component" value="Unassembled WGS sequence"/>
</dbReference>
<keyword evidence="2" id="KW-0808">Transferase</keyword>
<dbReference type="GO" id="GO:0008168">
    <property type="term" value="F:methyltransferase activity"/>
    <property type="evidence" value="ECO:0007669"/>
    <property type="project" value="UniProtKB-KW"/>
</dbReference>
<sequence length="98" mass="11126">MFALMYDLQLMGESHCTHSRTPTLRKDVLLAAESIYRDGKYPATYRVISFIGWKPGPEMPKPAKRGSQNVSFKDLGKIVEDPALMQNLSKKKNSHKDD</sequence>
<dbReference type="GO" id="GO:0005739">
    <property type="term" value="C:mitochondrion"/>
    <property type="evidence" value="ECO:0007669"/>
    <property type="project" value="TreeGrafter"/>
</dbReference>
<dbReference type="GO" id="GO:0032981">
    <property type="term" value="P:mitochondrial respiratory chain complex I assembly"/>
    <property type="evidence" value="ECO:0007669"/>
    <property type="project" value="TreeGrafter"/>
</dbReference>
<evidence type="ECO:0000256" key="2">
    <source>
        <dbReference type="ARBA" id="ARBA00022679"/>
    </source>
</evidence>
<proteinExistence type="predicted"/>
<name>A0A3P7JJZ0_STRVU</name>
<accession>A0A3P7JJZ0</accession>
<dbReference type="OrthoDB" id="5815248at2759"/>
<keyword evidence="1" id="KW-0489">Methyltransferase</keyword>
<dbReference type="PANTHER" id="PTHR13090:SF1">
    <property type="entry name" value="ARGININE-HYDROXYLASE NDUFAF5, MITOCHONDRIAL"/>
    <property type="match status" value="1"/>
</dbReference>
<dbReference type="GO" id="GO:0032259">
    <property type="term" value="P:methylation"/>
    <property type="evidence" value="ECO:0007669"/>
    <property type="project" value="UniProtKB-KW"/>
</dbReference>
<dbReference type="InterPro" id="IPR050602">
    <property type="entry name" value="Malonyl-ACP_OMT"/>
</dbReference>
<gene>
    <name evidence="3" type="ORF">SVUK_LOCUS18794</name>
</gene>
<evidence type="ECO:0000313" key="4">
    <source>
        <dbReference type="Proteomes" id="UP000270094"/>
    </source>
</evidence>
<protein>
    <submittedName>
        <fullName evidence="3">Uncharacterized protein</fullName>
    </submittedName>
</protein>
<keyword evidence="4" id="KW-1185">Reference proteome</keyword>
<dbReference type="AlphaFoldDB" id="A0A3P7JJZ0"/>
<reference evidence="3 4" key="1">
    <citation type="submission" date="2018-11" db="EMBL/GenBank/DDBJ databases">
        <authorList>
            <consortium name="Pathogen Informatics"/>
        </authorList>
    </citation>
    <scope>NUCLEOTIDE SEQUENCE [LARGE SCALE GENOMIC DNA]</scope>
</reference>
<organism evidence="3 4">
    <name type="scientific">Strongylus vulgaris</name>
    <name type="common">Blood worm</name>
    <dbReference type="NCBI Taxonomy" id="40348"/>
    <lineage>
        <taxon>Eukaryota</taxon>
        <taxon>Metazoa</taxon>
        <taxon>Ecdysozoa</taxon>
        <taxon>Nematoda</taxon>
        <taxon>Chromadorea</taxon>
        <taxon>Rhabditida</taxon>
        <taxon>Rhabditina</taxon>
        <taxon>Rhabditomorpha</taxon>
        <taxon>Strongyloidea</taxon>
        <taxon>Strongylidae</taxon>
        <taxon>Strongylus</taxon>
    </lineage>
</organism>
<evidence type="ECO:0000256" key="1">
    <source>
        <dbReference type="ARBA" id="ARBA00022603"/>
    </source>
</evidence>
<dbReference type="EMBL" id="UYYB01125377">
    <property type="protein sequence ID" value="VDM83796.1"/>
    <property type="molecule type" value="Genomic_DNA"/>
</dbReference>
<evidence type="ECO:0000313" key="3">
    <source>
        <dbReference type="EMBL" id="VDM83796.1"/>
    </source>
</evidence>
<dbReference type="PANTHER" id="PTHR13090">
    <property type="entry name" value="ARGININE-HYDROXYLASE NDUFAF5, MITOCHONDRIAL"/>
    <property type="match status" value="1"/>
</dbReference>